<evidence type="ECO:0000313" key="1">
    <source>
        <dbReference type="EMBL" id="KAK5613285.1"/>
    </source>
</evidence>
<dbReference type="AlphaFoldDB" id="A0AAV9RWM9"/>
<sequence>MKTKKVEDLITSPIMPESLCKSTRSNLHPDLKQVTGEVPVALTFCGHEILERFGVEAPERLHRPSTGRPAVCLPSKKRSAQMMLLTWVYTSSCNTSTTQGPTPGSCLWDFSSAFNTIFTRHPPPEAHPAQRPSLHLSVDQQLPDGPTAAGETGEHLLPNQIKKYWCPPRGVVLSPLLFSPYTNDCTSADSSLKNPEVWQMTPLSLD</sequence>
<keyword evidence="2" id="KW-1185">Reference proteome</keyword>
<dbReference type="Proteomes" id="UP001311232">
    <property type="component" value="Unassembled WGS sequence"/>
</dbReference>
<protein>
    <submittedName>
        <fullName evidence="1">Uncharacterized protein</fullName>
    </submittedName>
</protein>
<proteinExistence type="predicted"/>
<reference evidence="1 2" key="1">
    <citation type="submission" date="2021-06" db="EMBL/GenBank/DDBJ databases">
        <authorList>
            <person name="Palmer J.M."/>
        </authorList>
    </citation>
    <scope>NUCLEOTIDE SEQUENCE [LARGE SCALE GENOMIC DNA]</scope>
    <source>
        <strain evidence="1 2">MEX-2019</strain>
        <tissue evidence="1">Muscle</tissue>
    </source>
</reference>
<name>A0AAV9RWM9_9TELE</name>
<gene>
    <name evidence="1" type="ORF">CRENBAI_024523</name>
</gene>
<accession>A0AAV9RWM9</accession>
<evidence type="ECO:0000313" key="2">
    <source>
        <dbReference type="Proteomes" id="UP001311232"/>
    </source>
</evidence>
<organism evidence="1 2">
    <name type="scientific">Crenichthys baileyi</name>
    <name type="common">White River springfish</name>
    <dbReference type="NCBI Taxonomy" id="28760"/>
    <lineage>
        <taxon>Eukaryota</taxon>
        <taxon>Metazoa</taxon>
        <taxon>Chordata</taxon>
        <taxon>Craniata</taxon>
        <taxon>Vertebrata</taxon>
        <taxon>Euteleostomi</taxon>
        <taxon>Actinopterygii</taxon>
        <taxon>Neopterygii</taxon>
        <taxon>Teleostei</taxon>
        <taxon>Neoteleostei</taxon>
        <taxon>Acanthomorphata</taxon>
        <taxon>Ovalentaria</taxon>
        <taxon>Atherinomorphae</taxon>
        <taxon>Cyprinodontiformes</taxon>
        <taxon>Goodeidae</taxon>
        <taxon>Crenichthys</taxon>
    </lineage>
</organism>
<comment type="caution">
    <text evidence="1">The sequence shown here is derived from an EMBL/GenBank/DDBJ whole genome shotgun (WGS) entry which is preliminary data.</text>
</comment>
<dbReference type="EMBL" id="JAHHUM010001229">
    <property type="protein sequence ID" value="KAK5613285.1"/>
    <property type="molecule type" value="Genomic_DNA"/>
</dbReference>